<reference evidence="1 4" key="2">
    <citation type="submission" date="2020-04" db="EMBL/GenBank/DDBJ databases">
        <authorList>
            <person name="Hitch T.C.A."/>
            <person name="Wylensek D."/>
            <person name="Clavel T."/>
        </authorList>
    </citation>
    <scope>NUCLEOTIDE SEQUENCE [LARGE SCALE GENOMIC DNA]</scope>
    <source>
        <strain evidence="1 4">COR2-253-APC-1A</strain>
    </source>
</reference>
<evidence type="ECO:0000313" key="3">
    <source>
        <dbReference type="Proteomes" id="UP000245959"/>
    </source>
</evidence>
<dbReference type="Proteomes" id="UP000576225">
    <property type="component" value="Unassembled WGS sequence"/>
</dbReference>
<dbReference type="Proteomes" id="UP000245959">
    <property type="component" value="Unassembled WGS sequence"/>
</dbReference>
<proteinExistence type="predicted"/>
<protein>
    <submittedName>
        <fullName evidence="2">Uncharacterized protein</fullName>
    </submittedName>
</protein>
<dbReference type="EMBL" id="JABAEW010000003">
    <property type="protein sequence ID" value="NMD85519.1"/>
    <property type="molecule type" value="Genomic_DNA"/>
</dbReference>
<dbReference type="AlphaFoldDB" id="A0A2U1AY86"/>
<comment type="caution">
    <text evidence="2">The sequence shown here is derived from an EMBL/GenBank/DDBJ whole genome shotgun (WGS) entry which is preliminary data.</text>
</comment>
<accession>A0A2U1AY86</accession>
<evidence type="ECO:0000313" key="2">
    <source>
        <dbReference type="EMBL" id="PVY41404.1"/>
    </source>
</evidence>
<evidence type="ECO:0000313" key="1">
    <source>
        <dbReference type="EMBL" id="NMD85519.1"/>
    </source>
</evidence>
<organism evidence="2 3">
    <name type="scientific">Victivallis vadensis</name>
    <dbReference type="NCBI Taxonomy" id="172901"/>
    <lineage>
        <taxon>Bacteria</taxon>
        <taxon>Pseudomonadati</taxon>
        <taxon>Lentisphaerota</taxon>
        <taxon>Lentisphaeria</taxon>
        <taxon>Victivallales</taxon>
        <taxon>Victivallaceae</taxon>
        <taxon>Victivallis</taxon>
    </lineage>
</organism>
<gene>
    <name evidence="2" type="ORF">C8D82_11417</name>
    <name evidence="1" type="ORF">HF882_02865</name>
</gene>
<dbReference type="OrthoDB" id="9804286at2"/>
<dbReference type="RefSeq" id="WP_133245138.1">
    <property type="nucleotide sequence ID" value="NZ_CABMMC010000103.1"/>
</dbReference>
<dbReference type="EMBL" id="QEKH01000014">
    <property type="protein sequence ID" value="PVY41404.1"/>
    <property type="molecule type" value="Genomic_DNA"/>
</dbReference>
<evidence type="ECO:0000313" key="4">
    <source>
        <dbReference type="Proteomes" id="UP000576225"/>
    </source>
</evidence>
<reference evidence="2 3" key="1">
    <citation type="submission" date="2018-04" db="EMBL/GenBank/DDBJ databases">
        <title>Genomic Encyclopedia of Type Strains, Phase IV (KMG-IV): sequencing the most valuable type-strain genomes for metagenomic binning, comparative biology and taxonomic classification.</title>
        <authorList>
            <person name="Goeker M."/>
        </authorList>
    </citation>
    <scope>NUCLEOTIDE SEQUENCE [LARGE SCALE GENOMIC DNA]</scope>
    <source>
        <strain evidence="2 3">DSM 14823</strain>
    </source>
</reference>
<keyword evidence="3" id="KW-1185">Reference proteome</keyword>
<dbReference type="GeneID" id="78295371"/>
<sequence length="99" mass="10184">MAFTSHWFQCACMEFYDGISIQRQNGSGGGRQALDAPDAKMVLIEELRQIGKTVIAASGLAGDLVSGISAALPPASPRGGIAAAIQANTIVALLLGLEI</sequence>
<name>A0A2U1AY86_9BACT</name>